<protein>
    <recommendedName>
        <fullName evidence="1">Zinc finger CHCC-type domain-containing protein</fullName>
    </recommendedName>
</protein>
<evidence type="ECO:0000313" key="2">
    <source>
        <dbReference type="EMBL" id="KAJ4441215.1"/>
    </source>
</evidence>
<gene>
    <name evidence="2" type="ORF">ANN_11066</name>
</gene>
<comment type="caution">
    <text evidence="2">The sequence shown here is derived from an EMBL/GenBank/DDBJ whole genome shotgun (WGS) entry which is preliminary data.</text>
</comment>
<accession>A0ABQ8T5R0</accession>
<evidence type="ECO:0000259" key="1">
    <source>
        <dbReference type="Pfam" id="PF10276"/>
    </source>
</evidence>
<dbReference type="InterPro" id="IPR019401">
    <property type="entry name" value="Znf_CHCC"/>
</dbReference>
<proteinExistence type="predicted"/>
<reference evidence="2 3" key="1">
    <citation type="journal article" date="2022" name="Allergy">
        <title>Genome assembly and annotation of Periplaneta americana reveal a comprehensive cockroach allergen profile.</title>
        <authorList>
            <person name="Wang L."/>
            <person name="Xiong Q."/>
            <person name="Saelim N."/>
            <person name="Wang L."/>
            <person name="Nong W."/>
            <person name="Wan A.T."/>
            <person name="Shi M."/>
            <person name="Liu X."/>
            <person name="Cao Q."/>
            <person name="Hui J.H.L."/>
            <person name="Sookrung N."/>
            <person name="Leung T.F."/>
            <person name="Tungtrongchitr A."/>
            <person name="Tsui S.K.W."/>
        </authorList>
    </citation>
    <scope>NUCLEOTIDE SEQUENCE [LARGE SCALE GENOMIC DNA]</scope>
    <source>
        <strain evidence="2">PWHHKU_190912</strain>
    </source>
</reference>
<sequence>MAHVTFRNTLLLHKKTRLFNYFQFVSSVSLKHSSSSSSQSSLEPVETEIHTGQKWDRNDYRLVRFVDRPKQVNTKFAIKLIDEEPPAPRKERIVWCDGGGGPTGHPKVYINLKIRVLVQFLSPTSWGVGVPSYLQLEYDSHDYFSYCVATSDEIIIKDGENYVMSTTNQE</sequence>
<dbReference type="Proteomes" id="UP001148838">
    <property type="component" value="Unassembled WGS sequence"/>
</dbReference>
<dbReference type="Pfam" id="PF10276">
    <property type="entry name" value="zf-CHCC"/>
    <property type="match status" value="1"/>
</dbReference>
<name>A0ABQ8T5R0_PERAM</name>
<keyword evidence="3" id="KW-1185">Reference proteome</keyword>
<dbReference type="EMBL" id="JAJSOF020000015">
    <property type="protein sequence ID" value="KAJ4441215.1"/>
    <property type="molecule type" value="Genomic_DNA"/>
</dbReference>
<organism evidence="2 3">
    <name type="scientific">Periplaneta americana</name>
    <name type="common">American cockroach</name>
    <name type="synonym">Blatta americana</name>
    <dbReference type="NCBI Taxonomy" id="6978"/>
    <lineage>
        <taxon>Eukaryota</taxon>
        <taxon>Metazoa</taxon>
        <taxon>Ecdysozoa</taxon>
        <taxon>Arthropoda</taxon>
        <taxon>Hexapoda</taxon>
        <taxon>Insecta</taxon>
        <taxon>Pterygota</taxon>
        <taxon>Neoptera</taxon>
        <taxon>Polyneoptera</taxon>
        <taxon>Dictyoptera</taxon>
        <taxon>Blattodea</taxon>
        <taxon>Blattoidea</taxon>
        <taxon>Blattidae</taxon>
        <taxon>Blattinae</taxon>
        <taxon>Periplaneta</taxon>
    </lineage>
</organism>
<dbReference type="PANTHER" id="PTHR13156">
    <property type="entry name" value="NADH-UBIQUINONE OXIDOREDUCTASE 13 KD-A SUBUNIT"/>
    <property type="match status" value="1"/>
</dbReference>
<dbReference type="PANTHER" id="PTHR13156:SF0">
    <property type="entry name" value="NADH DEHYDROGENASE [UBIQUINONE] IRON-SULFUR PROTEIN 6, MITOCHONDRIAL"/>
    <property type="match status" value="1"/>
</dbReference>
<dbReference type="Gene3D" id="2.60.260.40">
    <property type="entry name" value="q5lls5 like domains"/>
    <property type="match status" value="1"/>
</dbReference>
<feature type="domain" description="Zinc finger CHCC-type" evidence="1">
    <location>
        <begin position="92"/>
        <end position="113"/>
    </location>
</feature>
<evidence type="ECO:0000313" key="3">
    <source>
        <dbReference type="Proteomes" id="UP001148838"/>
    </source>
</evidence>